<sequence length="59" mass="6219">MKTKIKWKVLIIAPMLLVASCDFIGIDDKEGFPRENPDTELITGGGGKSNDDPANGGGS</sequence>
<evidence type="ECO:0000313" key="3">
    <source>
        <dbReference type="EMBL" id="SEJ81503.1"/>
    </source>
</evidence>
<dbReference type="EMBL" id="FNZH01000017">
    <property type="protein sequence ID" value="SEJ81503.1"/>
    <property type="molecule type" value="Genomic_DNA"/>
</dbReference>
<evidence type="ECO:0000313" key="4">
    <source>
        <dbReference type="Proteomes" id="UP000199403"/>
    </source>
</evidence>
<feature type="compositionally biased region" description="Basic and acidic residues" evidence="1">
    <location>
        <begin position="27"/>
        <end position="37"/>
    </location>
</feature>
<dbReference type="PROSITE" id="PS51257">
    <property type="entry name" value="PROKAR_LIPOPROTEIN"/>
    <property type="match status" value="1"/>
</dbReference>
<organism evidence="3 4">
    <name type="scientific">Cyclobacterium xiamenense</name>
    <dbReference type="NCBI Taxonomy" id="1297121"/>
    <lineage>
        <taxon>Bacteria</taxon>
        <taxon>Pseudomonadati</taxon>
        <taxon>Bacteroidota</taxon>
        <taxon>Cytophagia</taxon>
        <taxon>Cytophagales</taxon>
        <taxon>Cyclobacteriaceae</taxon>
        <taxon>Cyclobacterium</taxon>
    </lineage>
</organism>
<protein>
    <recommendedName>
        <fullName evidence="5">Lipoprotein</fullName>
    </recommendedName>
</protein>
<feature type="chain" id="PRO_5011679920" description="Lipoprotein" evidence="2">
    <location>
        <begin position="25"/>
        <end position="59"/>
    </location>
</feature>
<keyword evidence="4" id="KW-1185">Reference proteome</keyword>
<proteinExistence type="predicted"/>
<keyword evidence="2" id="KW-0732">Signal</keyword>
<evidence type="ECO:0008006" key="5">
    <source>
        <dbReference type="Google" id="ProtNLM"/>
    </source>
</evidence>
<dbReference type="RefSeq" id="WP_092178892.1">
    <property type="nucleotide sequence ID" value="NZ_FNZH01000017.1"/>
</dbReference>
<evidence type="ECO:0000256" key="1">
    <source>
        <dbReference type="SAM" id="MobiDB-lite"/>
    </source>
</evidence>
<evidence type="ECO:0000256" key="2">
    <source>
        <dbReference type="SAM" id="SignalP"/>
    </source>
</evidence>
<dbReference type="Proteomes" id="UP000199403">
    <property type="component" value="Unassembled WGS sequence"/>
</dbReference>
<reference evidence="4" key="1">
    <citation type="submission" date="2016-10" db="EMBL/GenBank/DDBJ databases">
        <authorList>
            <person name="Varghese N."/>
            <person name="Submissions S."/>
        </authorList>
    </citation>
    <scope>NUCLEOTIDE SEQUENCE [LARGE SCALE GENOMIC DNA]</scope>
    <source>
        <strain evidence="4">IBRC-M 10761</strain>
    </source>
</reference>
<dbReference type="AlphaFoldDB" id="A0A1H7BV12"/>
<gene>
    <name evidence="3" type="ORF">SAMN05192553_1173</name>
</gene>
<accession>A0A1H7BV12</accession>
<name>A0A1H7BV12_9BACT</name>
<feature type="signal peptide" evidence="2">
    <location>
        <begin position="1"/>
        <end position="24"/>
    </location>
</feature>
<feature type="region of interest" description="Disordered" evidence="1">
    <location>
        <begin position="27"/>
        <end position="59"/>
    </location>
</feature>